<evidence type="ECO:0000256" key="1">
    <source>
        <dbReference type="SAM" id="SignalP"/>
    </source>
</evidence>
<keyword evidence="4" id="KW-1185">Reference proteome</keyword>
<reference evidence="3 4" key="1">
    <citation type="submission" date="2017-04" db="EMBL/GenBank/DDBJ databases">
        <authorList>
            <person name="Afonso C.L."/>
            <person name="Miller P.J."/>
            <person name="Scott M.A."/>
            <person name="Spackman E."/>
            <person name="Goraichik I."/>
            <person name="Dimitrov K.M."/>
            <person name="Suarez D.L."/>
            <person name="Swayne D.E."/>
        </authorList>
    </citation>
    <scope>NUCLEOTIDE SEQUENCE [LARGE SCALE GENOMIC DNA]</scope>
    <source>
        <strain evidence="3 4">DSM 26133</strain>
    </source>
</reference>
<feature type="domain" description="YHYH" evidence="2">
    <location>
        <begin position="212"/>
        <end position="246"/>
    </location>
</feature>
<dbReference type="EMBL" id="FWYF01000004">
    <property type="protein sequence ID" value="SMD38380.1"/>
    <property type="molecule type" value="Genomic_DNA"/>
</dbReference>
<protein>
    <submittedName>
        <fullName evidence="3">YHYH protein</fullName>
    </submittedName>
</protein>
<dbReference type="OrthoDB" id="665834at2"/>
<dbReference type="PANTHER" id="PTHR30289:SF8">
    <property type="entry name" value="YHYH DOMAIN-CONTAINING PROTEIN"/>
    <property type="match status" value="1"/>
</dbReference>
<dbReference type="Pfam" id="PF14240">
    <property type="entry name" value="YHYH"/>
    <property type="match status" value="2"/>
</dbReference>
<feature type="domain" description="YHYH" evidence="2">
    <location>
        <begin position="110"/>
        <end position="205"/>
    </location>
</feature>
<proteinExistence type="predicted"/>
<dbReference type="InterPro" id="IPR025924">
    <property type="entry name" value="YHYH_dom"/>
</dbReference>
<name>A0A1W2GNZ0_REIFA</name>
<sequence>MREKKKLIAALLFSIVAIMFMGCSEDDSTSSDDNLATGTTDISVLADLFYHSDAVTFTFDDEWVTIRSKNLPDHKSMYYDENDDLYEAYDEPNNPDFFKNPGSIEEQNLEFKIPRYPAEASSKSSPSLGPMGVSINSISFFNQEAAGDDDIFEELNTFDQYEGHPAGTQYHYHIEPVWLTQDMTGADNEAFLGLLLDGFPVYGTHEDGVEITNDDLDDYHGHFGVTNDFPDGIYHYHVTEEYPWINGDAFYGNPGTITQ</sequence>
<dbReference type="PROSITE" id="PS51257">
    <property type="entry name" value="PROKAR_LIPOPROTEIN"/>
    <property type="match status" value="1"/>
</dbReference>
<dbReference type="PANTHER" id="PTHR30289">
    <property type="entry name" value="UNCHARACTERIZED PROTEIN YBCL-RELATED"/>
    <property type="match status" value="1"/>
</dbReference>
<evidence type="ECO:0000313" key="4">
    <source>
        <dbReference type="Proteomes" id="UP000192472"/>
    </source>
</evidence>
<gene>
    <name evidence="3" type="ORF">SAMN04488029_3776</name>
</gene>
<feature type="chain" id="PRO_5012348297" evidence="1">
    <location>
        <begin position="22"/>
        <end position="259"/>
    </location>
</feature>
<accession>A0A1W2GNZ0</accession>
<keyword evidence="1" id="KW-0732">Signal</keyword>
<feature type="signal peptide" evidence="1">
    <location>
        <begin position="1"/>
        <end position="21"/>
    </location>
</feature>
<dbReference type="AlphaFoldDB" id="A0A1W2GNZ0"/>
<organism evidence="3 4">
    <name type="scientific">Reichenbachiella faecimaris</name>
    <dbReference type="NCBI Taxonomy" id="692418"/>
    <lineage>
        <taxon>Bacteria</taxon>
        <taxon>Pseudomonadati</taxon>
        <taxon>Bacteroidota</taxon>
        <taxon>Cytophagia</taxon>
        <taxon>Cytophagales</taxon>
        <taxon>Reichenbachiellaceae</taxon>
        <taxon>Reichenbachiella</taxon>
    </lineage>
</organism>
<dbReference type="Proteomes" id="UP000192472">
    <property type="component" value="Unassembled WGS sequence"/>
</dbReference>
<evidence type="ECO:0000313" key="3">
    <source>
        <dbReference type="EMBL" id="SMD38380.1"/>
    </source>
</evidence>
<dbReference type="RefSeq" id="WP_084374392.1">
    <property type="nucleotide sequence ID" value="NZ_FWYF01000004.1"/>
</dbReference>
<evidence type="ECO:0000259" key="2">
    <source>
        <dbReference type="Pfam" id="PF14240"/>
    </source>
</evidence>
<dbReference type="STRING" id="692418.SAMN04488029_3776"/>